<evidence type="ECO:0000313" key="4">
    <source>
        <dbReference type="Proteomes" id="UP000004848"/>
    </source>
</evidence>
<dbReference type="GeneID" id="68849006"/>
<keyword evidence="1" id="KW-1133">Transmembrane helix</keyword>
<feature type="transmembrane region" description="Helical" evidence="1">
    <location>
        <begin position="33"/>
        <end position="52"/>
    </location>
</feature>
<dbReference type="Proteomes" id="UP000004848">
    <property type="component" value="Unassembled WGS sequence"/>
</dbReference>
<feature type="domain" description="DUF1468" evidence="2">
    <location>
        <begin position="10"/>
        <end position="138"/>
    </location>
</feature>
<gene>
    <name evidence="3" type="ORF">SIAM614_30696</name>
</gene>
<name>A0P0G0_ROSAI</name>
<feature type="transmembrane region" description="Helical" evidence="1">
    <location>
        <begin position="73"/>
        <end position="106"/>
    </location>
</feature>
<keyword evidence="1" id="KW-0812">Transmembrane</keyword>
<sequence length="145" mass="15593">MTEQRQDILLGTVFAVIGAAAAFKAAAYPGASGGYPMVLGLVLAGLGCLVSLKAFNEKRLDARPLTQHMPRMLLTLVCGALYLALVPVLGFYTTSALVVIALPLVLGFRQPVYLGVVTIVFIGIVWSVFSLLLEKPLPAEIWMRF</sequence>
<dbReference type="RefSeq" id="WP_006938523.1">
    <property type="nucleotide sequence ID" value="NZ_AAUW01000020.1"/>
</dbReference>
<dbReference type="InterPro" id="IPR009936">
    <property type="entry name" value="DUF1468"/>
</dbReference>
<evidence type="ECO:0000259" key="2">
    <source>
        <dbReference type="Pfam" id="PF07331"/>
    </source>
</evidence>
<dbReference type="EMBL" id="AAUW01000020">
    <property type="protein sequence ID" value="EAV41568.1"/>
    <property type="molecule type" value="Genomic_DNA"/>
</dbReference>
<evidence type="ECO:0000256" key="1">
    <source>
        <dbReference type="SAM" id="Phobius"/>
    </source>
</evidence>
<dbReference type="Pfam" id="PF07331">
    <property type="entry name" value="TctB"/>
    <property type="match status" value="1"/>
</dbReference>
<feature type="transmembrane region" description="Helical" evidence="1">
    <location>
        <begin position="7"/>
        <end position="27"/>
    </location>
</feature>
<dbReference type="AlphaFoldDB" id="A0P0G0"/>
<protein>
    <recommendedName>
        <fullName evidence="2">DUF1468 domain-containing protein</fullName>
    </recommendedName>
</protein>
<feature type="transmembrane region" description="Helical" evidence="1">
    <location>
        <begin position="112"/>
        <end position="133"/>
    </location>
</feature>
<dbReference type="OrthoDB" id="7745015at2"/>
<comment type="caution">
    <text evidence="3">The sequence shown here is derived from an EMBL/GenBank/DDBJ whole genome shotgun (WGS) entry which is preliminary data.</text>
</comment>
<accession>A0P0G0</accession>
<dbReference type="eggNOG" id="ENOG5032UC1">
    <property type="taxonomic scope" value="Bacteria"/>
</dbReference>
<organism evidence="3 4">
    <name type="scientific">Roseibium aggregatum (strain ATCC 25650 / DSM 13394 / JCM 20685 / NBRC 16684 / NCIMB 2208 / IAM 12614 / B1)</name>
    <name type="common">Stappia aggregata</name>
    <dbReference type="NCBI Taxonomy" id="384765"/>
    <lineage>
        <taxon>Bacteria</taxon>
        <taxon>Pseudomonadati</taxon>
        <taxon>Pseudomonadota</taxon>
        <taxon>Alphaproteobacteria</taxon>
        <taxon>Hyphomicrobiales</taxon>
        <taxon>Stappiaceae</taxon>
        <taxon>Roseibium</taxon>
    </lineage>
</organism>
<reference evidence="3 4" key="1">
    <citation type="submission" date="2006-05" db="EMBL/GenBank/DDBJ databases">
        <authorList>
            <person name="King G."/>
            <person name="Ferriera S."/>
            <person name="Johnson J."/>
            <person name="Kravitz S."/>
            <person name="Beeson K."/>
            <person name="Sutton G."/>
            <person name="Rogers Y.-H."/>
            <person name="Friedman R."/>
            <person name="Frazier M."/>
            <person name="Venter J.C."/>
        </authorList>
    </citation>
    <scope>NUCLEOTIDE SEQUENCE [LARGE SCALE GENOMIC DNA]</scope>
    <source>
        <strain evidence="4">ATCC 25650 / DSM 13394 / JCM 20685 / NBRC 16684 / NCIMB 2208 / IAM 12614 / B1</strain>
    </source>
</reference>
<keyword evidence="1" id="KW-0472">Membrane</keyword>
<evidence type="ECO:0000313" key="3">
    <source>
        <dbReference type="EMBL" id="EAV41568.1"/>
    </source>
</evidence>
<proteinExistence type="predicted"/>